<dbReference type="OrthoDB" id="4548523at2"/>
<sequence length="197" mass="21165">MVADAKSTLLDYLGRARRAMVFKTEGLSEYDVRRPLTGTGTNLLGLVKHLASVELGYFGDTFGRPSGIALPWHVLSADPNADLFATAEETRADILGLYAKAIAHAEETCAVLDLDTVGHVPWWGDDNEVTLHQVLVHMVAETGRHAGHADILREGLDGAVGRFPADANMDSMTGYDWPAHVARVERAARDAAASASS</sequence>
<comment type="caution">
    <text evidence="1">The sequence shown here is derived from an EMBL/GenBank/DDBJ whole genome shotgun (WGS) entry which is preliminary data.</text>
</comment>
<dbReference type="EMBL" id="RDBE01000006">
    <property type="protein sequence ID" value="RLV50057.1"/>
    <property type="molecule type" value="Genomic_DNA"/>
</dbReference>
<dbReference type="RefSeq" id="WP_121805821.1">
    <property type="nucleotide sequence ID" value="NZ_RDBE01000006.1"/>
</dbReference>
<organism evidence="1 2">
    <name type="scientific">Nocardioides mangrovicus</name>
    <dbReference type="NCBI Taxonomy" id="2478913"/>
    <lineage>
        <taxon>Bacteria</taxon>
        <taxon>Bacillati</taxon>
        <taxon>Actinomycetota</taxon>
        <taxon>Actinomycetes</taxon>
        <taxon>Propionibacteriales</taxon>
        <taxon>Nocardioidaceae</taxon>
        <taxon>Nocardioides</taxon>
    </lineage>
</organism>
<evidence type="ECO:0000313" key="2">
    <source>
        <dbReference type="Proteomes" id="UP000281708"/>
    </source>
</evidence>
<dbReference type="Pfam" id="PF04978">
    <property type="entry name" value="MST"/>
    <property type="match status" value="1"/>
</dbReference>
<gene>
    <name evidence="1" type="ORF">D9V37_09350</name>
</gene>
<evidence type="ECO:0000313" key="1">
    <source>
        <dbReference type="EMBL" id="RLV50057.1"/>
    </source>
</evidence>
<accession>A0A3L8P4X9</accession>
<proteinExistence type="predicted"/>
<dbReference type="Gene3D" id="1.20.120.450">
    <property type="entry name" value="dinb family like domain"/>
    <property type="match status" value="1"/>
</dbReference>
<name>A0A3L8P4X9_9ACTN</name>
<keyword evidence="2" id="KW-1185">Reference proteome</keyword>
<dbReference type="SUPFAM" id="SSF109854">
    <property type="entry name" value="DinB/YfiT-like putative metalloenzymes"/>
    <property type="match status" value="1"/>
</dbReference>
<dbReference type="InterPro" id="IPR007061">
    <property type="entry name" value="MST-like"/>
</dbReference>
<reference evidence="1 2" key="1">
    <citation type="submission" date="2018-10" db="EMBL/GenBank/DDBJ databases">
        <title>Marmoricola sp. 4Q3S-7 whole genome shotgun sequence.</title>
        <authorList>
            <person name="Li F."/>
        </authorList>
    </citation>
    <scope>NUCLEOTIDE SEQUENCE [LARGE SCALE GENOMIC DNA]</scope>
    <source>
        <strain evidence="1 2">4Q3S-7</strain>
    </source>
</reference>
<protein>
    <submittedName>
        <fullName evidence="1">DinB family protein</fullName>
    </submittedName>
</protein>
<dbReference type="InterPro" id="IPR034660">
    <property type="entry name" value="DinB/YfiT-like"/>
</dbReference>
<dbReference type="AlphaFoldDB" id="A0A3L8P4X9"/>
<dbReference type="Proteomes" id="UP000281708">
    <property type="component" value="Unassembled WGS sequence"/>
</dbReference>